<name>A0A7J6VK52_THATH</name>
<evidence type="ECO:0000256" key="1">
    <source>
        <dbReference type="SAM" id="SignalP"/>
    </source>
</evidence>
<dbReference type="PANTHER" id="PTHR13343:SF17">
    <property type="entry name" value="CELLULAR REPRESSOR OF E1A-STIMULATED GENES, ISOFORM A"/>
    <property type="match status" value="1"/>
</dbReference>
<sequence>MNFKGVYYICFVFLIGSLEASVGVDYTSKPDPKDGVATARWLASQNNWGVLSTISIELGGAPFGNVVSFSDGLPDKGCGIPYFYLTTLDPTARNALKDERASLTLSESPIGSCGKTDPENPTCAKLTLTGKLMLVTENTTEVEFAASALFSKHAEMKGWPQDHKFQFYKLDIEDIFLVDWFGGRKPMTLAQYLQPSNQQCELKKLW</sequence>
<dbReference type="InterPro" id="IPR012349">
    <property type="entry name" value="Split_barrel_FMN-bd"/>
</dbReference>
<feature type="signal peptide" evidence="1">
    <location>
        <begin position="1"/>
        <end position="20"/>
    </location>
</feature>
<accession>A0A7J6VK52</accession>
<feature type="chain" id="PRO_5029841987" evidence="1">
    <location>
        <begin position="21"/>
        <end position="206"/>
    </location>
</feature>
<evidence type="ECO:0000313" key="3">
    <source>
        <dbReference type="EMBL" id="KAF5185489.1"/>
    </source>
</evidence>
<dbReference type="GO" id="GO:0005737">
    <property type="term" value="C:cytoplasm"/>
    <property type="evidence" value="ECO:0007669"/>
    <property type="project" value="UniProtKB-ARBA"/>
</dbReference>
<dbReference type="AlphaFoldDB" id="A0A7J6VK52"/>
<dbReference type="Pfam" id="PF13883">
    <property type="entry name" value="CREG_beta-barrel"/>
    <property type="match status" value="1"/>
</dbReference>
<organism evidence="3 4">
    <name type="scientific">Thalictrum thalictroides</name>
    <name type="common">Rue-anemone</name>
    <name type="synonym">Anemone thalictroides</name>
    <dbReference type="NCBI Taxonomy" id="46969"/>
    <lineage>
        <taxon>Eukaryota</taxon>
        <taxon>Viridiplantae</taxon>
        <taxon>Streptophyta</taxon>
        <taxon>Embryophyta</taxon>
        <taxon>Tracheophyta</taxon>
        <taxon>Spermatophyta</taxon>
        <taxon>Magnoliopsida</taxon>
        <taxon>Ranunculales</taxon>
        <taxon>Ranunculaceae</taxon>
        <taxon>Thalictroideae</taxon>
        <taxon>Thalictrum</taxon>
    </lineage>
</organism>
<dbReference type="InterPro" id="IPR055343">
    <property type="entry name" value="CREG_beta-barrel"/>
</dbReference>
<reference evidence="3 4" key="1">
    <citation type="submission" date="2020-06" db="EMBL/GenBank/DDBJ databases">
        <title>Transcriptomic and genomic resources for Thalictrum thalictroides and T. hernandezii: Facilitating candidate gene discovery in an emerging model plant lineage.</title>
        <authorList>
            <person name="Arias T."/>
            <person name="Riano-Pachon D.M."/>
            <person name="Di Stilio V.S."/>
        </authorList>
    </citation>
    <scope>NUCLEOTIDE SEQUENCE [LARGE SCALE GENOMIC DNA]</scope>
    <source>
        <strain evidence="4">cv. WT478/WT964</strain>
        <tissue evidence="3">Leaves</tissue>
    </source>
</reference>
<dbReference type="PANTHER" id="PTHR13343">
    <property type="entry name" value="CREG1 PROTEIN"/>
    <property type="match status" value="1"/>
</dbReference>
<dbReference type="SUPFAM" id="SSF50475">
    <property type="entry name" value="FMN-binding split barrel"/>
    <property type="match status" value="1"/>
</dbReference>
<gene>
    <name evidence="3" type="ORF">FRX31_024925</name>
</gene>
<keyword evidence="4" id="KW-1185">Reference proteome</keyword>
<feature type="domain" description="CREG-like beta-barrel" evidence="2">
    <location>
        <begin position="30"/>
        <end position="193"/>
    </location>
</feature>
<protein>
    <submittedName>
        <fullName evidence="3">Creg2</fullName>
    </submittedName>
</protein>
<dbReference type="Proteomes" id="UP000554482">
    <property type="component" value="Unassembled WGS sequence"/>
</dbReference>
<dbReference type="OrthoDB" id="46836at2759"/>
<comment type="caution">
    <text evidence="3">The sequence shown here is derived from an EMBL/GenBank/DDBJ whole genome shotgun (WGS) entry which is preliminary data.</text>
</comment>
<dbReference type="EMBL" id="JABWDY010030639">
    <property type="protein sequence ID" value="KAF5185489.1"/>
    <property type="molecule type" value="Genomic_DNA"/>
</dbReference>
<evidence type="ECO:0000313" key="4">
    <source>
        <dbReference type="Proteomes" id="UP000554482"/>
    </source>
</evidence>
<proteinExistence type="predicted"/>
<keyword evidence="1" id="KW-0732">Signal</keyword>
<dbReference type="Gene3D" id="2.30.110.10">
    <property type="entry name" value="Electron Transport, Fmn-binding Protein, Chain A"/>
    <property type="match status" value="1"/>
</dbReference>
<evidence type="ECO:0000259" key="2">
    <source>
        <dbReference type="Pfam" id="PF13883"/>
    </source>
</evidence>